<dbReference type="Proteomes" id="UP000266744">
    <property type="component" value="Chromosome"/>
</dbReference>
<name>A0ABM6BS01_YERET</name>
<dbReference type="PROSITE" id="PS51979">
    <property type="entry name" value="YEBF_CMI"/>
    <property type="match status" value="1"/>
</dbReference>
<evidence type="ECO:0000256" key="1">
    <source>
        <dbReference type="ARBA" id="ARBA00023157"/>
    </source>
</evidence>
<organism evidence="4 5">
    <name type="scientific">Yersinia entomophaga</name>
    <dbReference type="NCBI Taxonomy" id="935293"/>
    <lineage>
        <taxon>Bacteria</taxon>
        <taxon>Pseudomonadati</taxon>
        <taxon>Pseudomonadota</taxon>
        <taxon>Gammaproteobacteria</taxon>
        <taxon>Enterobacterales</taxon>
        <taxon>Yersiniaceae</taxon>
        <taxon>Yersinia</taxon>
    </lineage>
</organism>
<dbReference type="InterPro" id="IPR025603">
    <property type="entry name" value="YebF/ColM_immunity"/>
</dbReference>
<gene>
    <name evidence="4" type="ORF">PL78_18680</name>
</gene>
<dbReference type="Pfam" id="PF13995">
    <property type="entry name" value="YebF"/>
    <property type="match status" value="1"/>
</dbReference>
<sequence>MKKTAFTLTAMMMALGSMAASAQNHEQEQRTAKFPACVGLTQAKVATQVKRDFLQNRIVRWESDKKLLGTATPVAWVSPDDINGKDDIWEVPLTVRGTKANKSYDVVLNCVEGTITYSLPQ</sequence>
<evidence type="ECO:0008006" key="6">
    <source>
        <dbReference type="Google" id="ProtNLM"/>
    </source>
</evidence>
<dbReference type="NCBIfam" id="NF041240">
    <property type="entry name" value="YebF_not_Cmi"/>
    <property type="match status" value="1"/>
</dbReference>
<evidence type="ECO:0000256" key="3">
    <source>
        <dbReference type="SAM" id="SignalP"/>
    </source>
</evidence>
<evidence type="ECO:0000256" key="2">
    <source>
        <dbReference type="PROSITE-ProRule" id="PRU01323"/>
    </source>
</evidence>
<keyword evidence="1 2" id="KW-1015">Disulfide bond</keyword>
<evidence type="ECO:0000313" key="5">
    <source>
        <dbReference type="Proteomes" id="UP000266744"/>
    </source>
</evidence>
<feature type="chain" id="PRO_5047041690" description="Protein YebF" evidence="3">
    <location>
        <begin position="23"/>
        <end position="121"/>
    </location>
</feature>
<proteinExistence type="predicted"/>
<dbReference type="NCBIfam" id="NF010224">
    <property type="entry name" value="PRK13680.1"/>
    <property type="match status" value="1"/>
</dbReference>
<protein>
    <recommendedName>
        <fullName evidence="6">Protein YebF</fullName>
    </recommendedName>
</protein>
<keyword evidence="3" id="KW-0732">Signal</keyword>
<reference evidence="4 5" key="1">
    <citation type="journal article" date="2016" name="Toxins">
        <title>The Draft Genome Sequence of the Yersinia entomophaga Entomopathogenic Type Strain MH96T.</title>
        <authorList>
            <person name="Hurst M.R."/>
            <person name="Beattie A."/>
            <person name="Altermann E."/>
            <person name="Moraga R.M."/>
            <person name="Harper L.A."/>
            <person name="Calder J."/>
            <person name="Laugraud A."/>
        </authorList>
    </citation>
    <scope>NUCLEOTIDE SEQUENCE [LARGE SCALE GENOMIC DNA]</scope>
    <source>
        <strain evidence="4 5">MH96</strain>
    </source>
</reference>
<feature type="signal peptide" evidence="3">
    <location>
        <begin position="1"/>
        <end position="22"/>
    </location>
</feature>
<accession>A0ABM6BS01</accession>
<dbReference type="Gene3D" id="3.10.450.300">
    <property type="entry name" value="YebF/Colicin-M immunity protein"/>
    <property type="match status" value="1"/>
</dbReference>
<feature type="disulfide bond" evidence="2">
    <location>
        <begin position="37"/>
        <end position="110"/>
    </location>
</feature>
<evidence type="ECO:0000313" key="4">
    <source>
        <dbReference type="EMBL" id="ANI31837.1"/>
    </source>
</evidence>
<keyword evidence="5" id="KW-1185">Reference proteome</keyword>
<dbReference type="InterPro" id="IPR038703">
    <property type="entry name" value="YebF/Cmi_sf"/>
</dbReference>
<dbReference type="RefSeq" id="WP_064517983.1">
    <property type="nucleotide sequence ID" value="NZ_CBCSBH010000034.1"/>
</dbReference>
<dbReference type="EMBL" id="CP010029">
    <property type="protein sequence ID" value="ANI31837.1"/>
    <property type="molecule type" value="Genomic_DNA"/>
</dbReference>